<dbReference type="Pfam" id="PF03215">
    <property type="entry name" value="Rad17"/>
    <property type="match status" value="1"/>
</dbReference>
<proteinExistence type="inferred from homology"/>
<keyword evidence="3" id="KW-0547">Nucleotide-binding</keyword>
<evidence type="ECO:0000256" key="1">
    <source>
        <dbReference type="ARBA" id="ARBA00004123"/>
    </source>
</evidence>
<dbReference type="InterPro" id="IPR027417">
    <property type="entry name" value="P-loop_NTPase"/>
</dbReference>
<dbReference type="InterPro" id="IPR004582">
    <property type="entry name" value="Checkpoint_prot_Rad17_Rad24"/>
</dbReference>
<evidence type="ECO:0000256" key="5">
    <source>
        <dbReference type="ARBA" id="ARBA00022840"/>
    </source>
</evidence>
<dbReference type="GO" id="GO:0033314">
    <property type="term" value="P:mitotic DNA replication checkpoint signaling"/>
    <property type="evidence" value="ECO:0007669"/>
    <property type="project" value="TreeGrafter"/>
</dbReference>
<dbReference type="GO" id="GO:0005634">
    <property type="term" value="C:nucleus"/>
    <property type="evidence" value="ECO:0007669"/>
    <property type="project" value="UniProtKB-SubCell"/>
</dbReference>
<dbReference type="PANTHER" id="PTHR12172:SF0">
    <property type="entry name" value="CELL CYCLE CHECKPOINT PROTEIN RAD17"/>
    <property type="match status" value="1"/>
</dbReference>
<dbReference type="GO" id="GO:0006281">
    <property type="term" value="P:DNA repair"/>
    <property type="evidence" value="ECO:0007669"/>
    <property type="project" value="InterPro"/>
</dbReference>
<gene>
    <name evidence="9" type="ORF">PFISCL1PPCAC_6227</name>
</gene>
<comment type="similarity">
    <text evidence="2">Belongs to the rad17/RAD24 family.</text>
</comment>
<dbReference type="Gene3D" id="3.40.50.300">
    <property type="entry name" value="P-loop containing nucleotide triphosphate hydrolases"/>
    <property type="match status" value="1"/>
</dbReference>
<evidence type="ECO:0000256" key="4">
    <source>
        <dbReference type="ARBA" id="ARBA00022763"/>
    </source>
</evidence>
<evidence type="ECO:0000256" key="3">
    <source>
        <dbReference type="ARBA" id="ARBA00022741"/>
    </source>
</evidence>
<dbReference type="GO" id="GO:0003689">
    <property type="term" value="F:DNA clamp loader activity"/>
    <property type="evidence" value="ECO:0007669"/>
    <property type="project" value="TreeGrafter"/>
</dbReference>
<reference evidence="9" key="1">
    <citation type="submission" date="2023-10" db="EMBL/GenBank/DDBJ databases">
        <title>Genome assembly of Pristionchus species.</title>
        <authorList>
            <person name="Yoshida K."/>
            <person name="Sommer R.J."/>
        </authorList>
    </citation>
    <scope>NUCLEOTIDE SEQUENCE</scope>
    <source>
        <strain evidence="9">RS5133</strain>
    </source>
</reference>
<keyword evidence="4" id="KW-0227">DNA damage</keyword>
<evidence type="ECO:0000256" key="2">
    <source>
        <dbReference type="ARBA" id="ARBA00006168"/>
    </source>
</evidence>
<evidence type="ECO:0000256" key="6">
    <source>
        <dbReference type="ARBA" id="ARBA00023242"/>
    </source>
</evidence>
<dbReference type="PANTHER" id="PTHR12172">
    <property type="entry name" value="CELL CYCLE CHECKPOINT PROTEIN RAD17"/>
    <property type="match status" value="1"/>
</dbReference>
<dbReference type="GO" id="GO:0000077">
    <property type="term" value="P:DNA damage checkpoint signaling"/>
    <property type="evidence" value="ECO:0007669"/>
    <property type="project" value="TreeGrafter"/>
</dbReference>
<accession>A0AAV5V5Q7</accession>
<dbReference type="GO" id="GO:0003682">
    <property type="term" value="F:chromatin binding"/>
    <property type="evidence" value="ECO:0007669"/>
    <property type="project" value="TreeGrafter"/>
</dbReference>
<evidence type="ECO:0000256" key="7">
    <source>
        <dbReference type="ARBA" id="ARBA00023306"/>
    </source>
</evidence>
<dbReference type="AlphaFoldDB" id="A0AAV5V5Q7"/>
<dbReference type="Proteomes" id="UP001432322">
    <property type="component" value="Unassembled WGS sequence"/>
</dbReference>
<evidence type="ECO:0000256" key="8">
    <source>
        <dbReference type="SAM" id="MobiDB-lite"/>
    </source>
</evidence>
<sequence length="444" mass="51247">LECDITPRTSSDLHMHSKKLNEIRNWLLRLTPRGILLLTGPSGSGKTESVRVLCDELKIGLSEWIEPDHENEEESLGEFLHSVSPVRNGIRMVRHLPHSFYGDLPRLHCLIRSIPSASVIFNLSATPSSWHLSPARILPTQFCNELWITQITTNPFAPTYLLKALRNSIGDSFNCRDSELKEIAKVADGDLRKALIILDLYRRFGKANAFNKAGSSISLFHTIGRICYAKRAEKTDTSWRTIEELLPNKKLRRPQPDFDVNALIDESPHDSQKLISFVFDHIPRFTSFSTLHNIFDAISFADSTLHVWDRRQIFDQYAMQTVVRSSLYYNYSHKKEQWSKYAFGCPLNDQLTKEMRKLEPHNEVHMCWRKEYYTETVPMMARMGVLPPSMEYFSKPLGSGAWKEGMERYSTGGFEAMKKTKVEEEEEHVEYNIEETDESDTDSF</sequence>
<feature type="region of interest" description="Disordered" evidence="8">
    <location>
        <begin position="420"/>
        <end position="444"/>
    </location>
</feature>
<protein>
    <submittedName>
        <fullName evidence="9">Uncharacterized protein</fullName>
    </submittedName>
</protein>
<keyword evidence="6" id="KW-0539">Nucleus</keyword>
<dbReference type="EMBL" id="BTSY01000002">
    <property type="protein sequence ID" value="GMT14930.1"/>
    <property type="molecule type" value="Genomic_DNA"/>
</dbReference>
<feature type="non-terminal residue" evidence="9">
    <location>
        <position position="1"/>
    </location>
</feature>
<evidence type="ECO:0000313" key="10">
    <source>
        <dbReference type="Proteomes" id="UP001432322"/>
    </source>
</evidence>
<name>A0AAV5V5Q7_9BILA</name>
<comment type="caution">
    <text evidence="9">The sequence shown here is derived from an EMBL/GenBank/DDBJ whole genome shotgun (WGS) entry which is preliminary data.</text>
</comment>
<evidence type="ECO:0000313" key="9">
    <source>
        <dbReference type="EMBL" id="GMT14930.1"/>
    </source>
</evidence>
<dbReference type="SUPFAM" id="SSF52540">
    <property type="entry name" value="P-loop containing nucleoside triphosphate hydrolases"/>
    <property type="match status" value="1"/>
</dbReference>
<dbReference type="GO" id="GO:0005524">
    <property type="term" value="F:ATP binding"/>
    <property type="evidence" value="ECO:0007669"/>
    <property type="project" value="UniProtKB-KW"/>
</dbReference>
<comment type="subcellular location">
    <subcellularLocation>
        <location evidence="1">Nucleus</location>
    </subcellularLocation>
</comment>
<keyword evidence="10" id="KW-1185">Reference proteome</keyword>
<feature type="compositionally biased region" description="Acidic residues" evidence="8">
    <location>
        <begin position="423"/>
        <end position="444"/>
    </location>
</feature>
<keyword evidence="7" id="KW-0131">Cell cycle</keyword>
<keyword evidence="5" id="KW-0067">ATP-binding</keyword>
<organism evidence="9 10">
    <name type="scientific">Pristionchus fissidentatus</name>
    <dbReference type="NCBI Taxonomy" id="1538716"/>
    <lineage>
        <taxon>Eukaryota</taxon>
        <taxon>Metazoa</taxon>
        <taxon>Ecdysozoa</taxon>
        <taxon>Nematoda</taxon>
        <taxon>Chromadorea</taxon>
        <taxon>Rhabditida</taxon>
        <taxon>Rhabditina</taxon>
        <taxon>Diplogasteromorpha</taxon>
        <taxon>Diplogasteroidea</taxon>
        <taxon>Neodiplogasteridae</taxon>
        <taxon>Pristionchus</taxon>
    </lineage>
</organism>